<dbReference type="Pfam" id="PF00593">
    <property type="entry name" value="TonB_dep_Rec_b-barrel"/>
    <property type="match status" value="1"/>
</dbReference>
<dbReference type="InterPro" id="IPR037066">
    <property type="entry name" value="Plug_dom_sf"/>
</dbReference>
<accession>A0A811G8R1</accession>
<dbReference type="InterPro" id="IPR036942">
    <property type="entry name" value="Beta-barrel_TonB_sf"/>
</dbReference>
<proteinExistence type="inferred from homology"/>
<dbReference type="InterPro" id="IPR039426">
    <property type="entry name" value="TonB-dep_rcpt-like"/>
</dbReference>
<organism evidence="15 16">
    <name type="scientific">Acinetobacter bouvetii</name>
    <dbReference type="NCBI Taxonomy" id="202951"/>
    <lineage>
        <taxon>Bacteria</taxon>
        <taxon>Pseudomonadati</taxon>
        <taxon>Pseudomonadota</taxon>
        <taxon>Gammaproteobacteria</taxon>
        <taxon>Moraxellales</taxon>
        <taxon>Moraxellaceae</taxon>
        <taxon>Acinetobacter</taxon>
    </lineage>
</organism>
<keyword evidence="7" id="KW-0406">Ion transport</keyword>
<dbReference type="GO" id="GO:0009279">
    <property type="term" value="C:cell outer membrane"/>
    <property type="evidence" value="ECO:0007669"/>
    <property type="project" value="UniProtKB-SubCell"/>
</dbReference>
<comment type="similarity">
    <text evidence="11 12">Belongs to the TonB-dependent receptor family.</text>
</comment>
<dbReference type="InterPro" id="IPR000531">
    <property type="entry name" value="Beta-barrel_TonB"/>
</dbReference>
<dbReference type="Proteomes" id="UP000489961">
    <property type="component" value="Unassembled WGS sequence"/>
</dbReference>
<evidence type="ECO:0000256" key="2">
    <source>
        <dbReference type="ARBA" id="ARBA00022448"/>
    </source>
</evidence>
<evidence type="ECO:0000256" key="11">
    <source>
        <dbReference type="PROSITE-ProRule" id="PRU01360"/>
    </source>
</evidence>
<dbReference type="AlphaFoldDB" id="A0A811G8R1"/>
<evidence type="ECO:0000256" key="6">
    <source>
        <dbReference type="ARBA" id="ARBA00023004"/>
    </source>
</evidence>
<evidence type="ECO:0000256" key="4">
    <source>
        <dbReference type="ARBA" id="ARBA00022496"/>
    </source>
</evidence>
<evidence type="ECO:0000313" key="15">
    <source>
        <dbReference type="EMBL" id="CAB1209872.1"/>
    </source>
</evidence>
<name>A0A811G8R1_9GAMM</name>
<evidence type="ECO:0000256" key="8">
    <source>
        <dbReference type="ARBA" id="ARBA00023077"/>
    </source>
</evidence>
<dbReference type="Gene3D" id="2.40.170.20">
    <property type="entry name" value="TonB-dependent receptor, beta-barrel domain"/>
    <property type="match status" value="1"/>
</dbReference>
<keyword evidence="6" id="KW-0408">Iron</keyword>
<evidence type="ECO:0000256" key="12">
    <source>
        <dbReference type="RuleBase" id="RU003357"/>
    </source>
</evidence>
<evidence type="ECO:0000256" key="5">
    <source>
        <dbReference type="ARBA" id="ARBA00022692"/>
    </source>
</evidence>
<evidence type="ECO:0000256" key="9">
    <source>
        <dbReference type="ARBA" id="ARBA00023136"/>
    </source>
</evidence>
<dbReference type="CDD" id="cd01347">
    <property type="entry name" value="ligand_gated_channel"/>
    <property type="match status" value="1"/>
</dbReference>
<evidence type="ECO:0000259" key="13">
    <source>
        <dbReference type="Pfam" id="PF00593"/>
    </source>
</evidence>
<dbReference type="PROSITE" id="PS52016">
    <property type="entry name" value="TONB_DEPENDENT_REC_3"/>
    <property type="match status" value="1"/>
</dbReference>
<dbReference type="RefSeq" id="WP_174558611.1">
    <property type="nucleotide sequence ID" value="NZ_CADDTS010000012.1"/>
</dbReference>
<evidence type="ECO:0000256" key="1">
    <source>
        <dbReference type="ARBA" id="ARBA00004571"/>
    </source>
</evidence>
<dbReference type="PANTHER" id="PTHR32552:SF81">
    <property type="entry name" value="TONB-DEPENDENT OUTER MEMBRANE RECEPTOR"/>
    <property type="match status" value="1"/>
</dbReference>
<evidence type="ECO:0000256" key="7">
    <source>
        <dbReference type="ARBA" id="ARBA00023065"/>
    </source>
</evidence>
<evidence type="ECO:0000256" key="3">
    <source>
        <dbReference type="ARBA" id="ARBA00022452"/>
    </source>
</evidence>
<reference evidence="15 16" key="1">
    <citation type="submission" date="2020-02" db="EMBL/GenBank/DDBJ databases">
        <authorList>
            <person name="Chaudhuri R."/>
        </authorList>
    </citation>
    <scope>NUCLEOTIDE SEQUENCE [LARGE SCALE GENOMIC DNA]</scope>
    <source>
        <strain evidence="15">SFB21</strain>
    </source>
</reference>
<keyword evidence="2 11" id="KW-0813">Transport</keyword>
<protein>
    <submittedName>
        <fullName evidence="15">Fe(3+) dicitrate transport protein FecA</fullName>
    </submittedName>
</protein>
<dbReference type="Gene3D" id="2.170.130.10">
    <property type="entry name" value="TonB-dependent receptor, plug domain"/>
    <property type="match status" value="1"/>
</dbReference>
<keyword evidence="8 12" id="KW-0798">TonB box</keyword>
<dbReference type="EMBL" id="CADDTS010000012">
    <property type="protein sequence ID" value="CAB1209872.1"/>
    <property type="molecule type" value="Genomic_DNA"/>
</dbReference>
<keyword evidence="5 11" id="KW-0812">Transmembrane</keyword>
<comment type="caution">
    <text evidence="15">The sequence shown here is derived from an EMBL/GenBank/DDBJ whole genome shotgun (WGS) entry which is preliminary data.</text>
</comment>
<evidence type="ECO:0000256" key="10">
    <source>
        <dbReference type="ARBA" id="ARBA00023237"/>
    </source>
</evidence>
<sequence length="701" mass="76860">MQSKSVVISINTSLLCLTACICQNLYAEAGSTEPVLLPTLKIEATRTDTAWLDTPASVYRIEHNNNDNNIGVNLSETLKGVPGLQLNNRENYAQDLQISMRGFGARSTFGVRGIRLYVDGIPATMPDGQGQTSNIDLSSLDHIEVLGGPFSSLYGNSSGGAILTTTKEGTGKDSIELGYSGGSHNKGRADVILQGGADQAGEPSYVVSSSYFETDGYRDHSAAKKVLSNAKLTWDLNDGSKVNWILNHVDINADDPQGLTRAQWQANPKQQVAFLKQFDVRKEINQTQTGVTWSKPLNDQHEIYAMAYAGQRDVVQYQSIPSSTQVNPRHAGGVIDFSRDYYGTDLRWTGKDLLPNTRFTAGLAFDYMDEDRKGYENFGANGNYGVKGNLRRDENNTLWNLDPYVQASWNVLPAWTLDAGLRYSNVHYESKDHYIVTGNGDDSGKTDYDKVLPSAALTWKISDQLNAYASYAKGFETPTFTEMAYSANDGMNFNLRPASSDNYEIGLKAQNAWGNFTAALFQSKTQDDIVSAGTVDGRATYKNADKTLREGAELSWNKNVWRDLKAEASYSYIDATFDAAIPGSAVLKGSKIPGIAENQAFAALGWQPETGFNAGVDVRYMDQIYVDDANSDAAPSYTVVSANAGYVWKQADWKVRTYVRADNLFDENYIGSVIVNDGNGRFFEPADGLNWSAGLSVSKAF</sequence>
<gene>
    <name evidence="15" type="primary">fecA_1</name>
    <name evidence="15" type="ORF">SFB21_0647</name>
</gene>
<dbReference type="Pfam" id="PF07715">
    <property type="entry name" value="Plug"/>
    <property type="match status" value="1"/>
</dbReference>
<keyword evidence="10 11" id="KW-0998">Cell outer membrane</keyword>
<feature type="domain" description="TonB-dependent receptor plug" evidence="14">
    <location>
        <begin position="53"/>
        <end position="160"/>
    </location>
</feature>
<keyword evidence="3 11" id="KW-1134">Transmembrane beta strand</keyword>
<dbReference type="InterPro" id="IPR012910">
    <property type="entry name" value="Plug_dom"/>
</dbReference>
<keyword evidence="4" id="KW-0410">Iron transport</keyword>
<evidence type="ECO:0000313" key="16">
    <source>
        <dbReference type="Proteomes" id="UP000489961"/>
    </source>
</evidence>
<feature type="domain" description="TonB-dependent receptor-like beta-barrel" evidence="13">
    <location>
        <begin position="234"/>
        <end position="664"/>
    </location>
</feature>
<dbReference type="SUPFAM" id="SSF56935">
    <property type="entry name" value="Porins"/>
    <property type="match status" value="1"/>
</dbReference>
<comment type="subcellular location">
    <subcellularLocation>
        <location evidence="1 11">Cell outer membrane</location>
        <topology evidence="1 11">Multi-pass membrane protein</topology>
    </subcellularLocation>
</comment>
<keyword evidence="9 11" id="KW-0472">Membrane</keyword>
<dbReference type="GO" id="GO:0006826">
    <property type="term" value="P:iron ion transport"/>
    <property type="evidence" value="ECO:0007669"/>
    <property type="project" value="UniProtKB-KW"/>
</dbReference>
<dbReference type="PANTHER" id="PTHR32552">
    <property type="entry name" value="FERRICHROME IRON RECEPTOR-RELATED"/>
    <property type="match status" value="1"/>
</dbReference>
<evidence type="ECO:0000259" key="14">
    <source>
        <dbReference type="Pfam" id="PF07715"/>
    </source>
</evidence>